<feature type="chain" id="PRO_5025624112" evidence="1">
    <location>
        <begin position="23"/>
        <end position="119"/>
    </location>
</feature>
<feature type="signal peptide" evidence="1">
    <location>
        <begin position="1"/>
        <end position="22"/>
    </location>
</feature>
<comment type="caution">
    <text evidence="2">The sequence shown here is derived from an EMBL/GenBank/DDBJ whole genome shotgun (WGS) entry which is preliminary data.</text>
</comment>
<name>A0A6A4WH50_AMPAM</name>
<evidence type="ECO:0000256" key="1">
    <source>
        <dbReference type="SAM" id="SignalP"/>
    </source>
</evidence>
<accession>A0A6A4WH50</accession>
<keyword evidence="3" id="KW-1185">Reference proteome</keyword>
<organism evidence="2 3">
    <name type="scientific">Amphibalanus amphitrite</name>
    <name type="common">Striped barnacle</name>
    <name type="synonym">Balanus amphitrite</name>
    <dbReference type="NCBI Taxonomy" id="1232801"/>
    <lineage>
        <taxon>Eukaryota</taxon>
        <taxon>Metazoa</taxon>
        <taxon>Ecdysozoa</taxon>
        <taxon>Arthropoda</taxon>
        <taxon>Crustacea</taxon>
        <taxon>Multicrustacea</taxon>
        <taxon>Cirripedia</taxon>
        <taxon>Thoracica</taxon>
        <taxon>Thoracicalcarea</taxon>
        <taxon>Balanomorpha</taxon>
        <taxon>Balanoidea</taxon>
        <taxon>Balanidae</taxon>
        <taxon>Amphibalaninae</taxon>
        <taxon>Amphibalanus</taxon>
    </lineage>
</organism>
<evidence type="ECO:0000313" key="3">
    <source>
        <dbReference type="Proteomes" id="UP000440578"/>
    </source>
</evidence>
<dbReference type="AlphaFoldDB" id="A0A6A4WH50"/>
<keyword evidence="1" id="KW-0732">Signal</keyword>
<sequence>MAGSHLSSVLATLALLLSVVSGRMFLVKGNESSDGCGQNPLVTLIHAAQQFQGLSMSQLMAALEQDREAFGELLGLIQAYHDCVRTGDGIRFKRTRSNTRSSILSLLRSSATAVPSPRA</sequence>
<proteinExistence type="predicted"/>
<reference evidence="2 3" key="1">
    <citation type="submission" date="2019-07" db="EMBL/GenBank/DDBJ databases">
        <title>Draft genome assembly of a fouling barnacle, Amphibalanus amphitrite (Darwin, 1854): The first reference genome for Thecostraca.</title>
        <authorList>
            <person name="Kim W."/>
        </authorList>
    </citation>
    <scope>NUCLEOTIDE SEQUENCE [LARGE SCALE GENOMIC DNA]</scope>
    <source>
        <strain evidence="2">SNU_AA5</strain>
        <tissue evidence="2">Soma without cirri and trophi</tissue>
    </source>
</reference>
<evidence type="ECO:0000313" key="2">
    <source>
        <dbReference type="EMBL" id="KAF0304539.1"/>
    </source>
</evidence>
<dbReference type="EMBL" id="VIIS01000836">
    <property type="protein sequence ID" value="KAF0304539.1"/>
    <property type="molecule type" value="Genomic_DNA"/>
</dbReference>
<protein>
    <submittedName>
        <fullName evidence="2">Uncharacterized protein</fullName>
    </submittedName>
</protein>
<dbReference type="OrthoDB" id="6431950at2759"/>
<gene>
    <name evidence="2" type="ORF">FJT64_002733</name>
</gene>
<dbReference type="Proteomes" id="UP000440578">
    <property type="component" value="Unassembled WGS sequence"/>
</dbReference>